<organism evidence="1 2">
    <name type="scientific">Rhodococcus opacus</name>
    <name type="common">Nocardia opaca</name>
    <dbReference type="NCBI Taxonomy" id="37919"/>
    <lineage>
        <taxon>Bacteria</taxon>
        <taxon>Bacillati</taxon>
        <taxon>Actinomycetota</taxon>
        <taxon>Actinomycetes</taxon>
        <taxon>Mycobacteriales</taxon>
        <taxon>Nocardiaceae</taxon>
        <taxon>Rhodococcus</taxon>
    </lineage>
</organism>
<dbReference type="EMBL" id="CP008949">
    <property type="protein sequence ID" value="AII10993.1"/>
    <property type="molecule type" value="Genomic_DNA"/>
</dbReference>
<geneLocation type="plasmid" evidence="1 2">
    <name>pPDG2</name>
</geneLocation>
<keyword evidence="1" id="KW-0614">Plasmid</keyword>
<dbReference type="Proteomes" id="UP000028488">
    <property type="component" value="Plasmid pPDG2"/>
</dbReference>
<accession>A0A076EZY6</accession>
<dbReference type="AlphaFoldDB" id="A0A076EZY6"/>
<gene>
    <name evidence="1" type="ORF">EP51_43620</name>
</gene>
<name>A0A076EZY6_RHOOP</name>
<evidence type="ECO:0000313" key="2">
    <source>
        <dbReference type="Proteomes" id="UP000028488"/>
    </source>
</evidence>
<sequence length="64" mass="6971">MQRQPAVDLGGTGYRGACGDLLDAQRVEPVEDHHLYVLVGGFGEIVLSGSRNENPPRWPRQPTG</sequence>
<protein>
    <submittedName>
        <fullName evidence="1">Uncharacterized protein</fullName>
    </submittedName>
</protein>
<reference evidence="1 2" key="1">
    <citation type="submission" date="2014-07" db="EMBL/GenBank/DDBJ databases">
        <title>Genome Sequence of Rhodococcus opacus Strain R7, a Biodegrader of Mono- and Polycyclic Aromatic Hydrocarbons.</title>
        <authorList>
            <person name="Di Gennaro P."/>
            <person name="Zampolli J."/>
            <person name="Presti I."/>
            <person name="Cappelletti M."/>
            <person name="D'Ursi P."/>
            <person name="Orro A."/>
            <person name="Mezzelani A."/>
            <person name="Milanesi L."/>
        </authorList>
    </citation>
    <scope>NUCLEOTIDE SEQUENCE [LARGE SCALE GENOMIC DNA]</scope>
    <source>
        <strain evidence="1 2">R7</strain>
        <plasmid evidence="1">pPDG2</plasmid>
    </source>
</reference>
<proteinExistence type="predicted"/>
<evidence type="ECO:0000313" key="1">
    <source>
        <dbReference type="EMBL" id="AII10993.1"/>
    </source>
</evidence>